<dbReference type="Gene3D" id="1.20.1740.10">
    <property type="entry name" value="Amino acid/polyamine transporter I"/>
    <property type="match status" value="1"/>
</dbReference>
<dbReference type="OrthoDB" id="9806926at2"/>
<dbReference type="PANTHER" id="PTHR30330:SF3">
    <property type="entry name" value="TRANSCRIPTIONAL REGULATOR, LRP FAMILY"/>
    <property type="match status" value="1"/>
</dbReference>
<evidence type="ECO:0000256" key="4">
    <source>
        <dbReference type="ARBA" id="ARBA00022475"/>
    </source>
</evidence>
<keyword evidence="11" id="KW-1185">Reference proteome</keyword>
<dbReference type="Pfam" id="PF01235">
    <property type="entry name" value="Na_Ala_symp"/>
    <property type="match status" value="1"/>
</dbReference>
<name>A0A5K7YGI7_9BACT</name>
<proteinExistence type="inferred from homology"/>
<evidence type="ECO:0000256" key="6">
    <source>
        <dbReference type="ARBA" id="ARBA00022847"/>
    </source>
</evidence>
<evidence type="ECO:0000313" key="11">
    <source>
        <dbReference type="Proteomes" id="UP000427906"/>
    </source>
</evidence>
<comment type="similarity">
    <text evidence="2 9">Belongs to the alanine or glycine:cation symporter (AGCS) (TC 2.A.25) family.</text>
</comment>
<evidence type="ECO:0000256" key="1">
    <source>
        <dbReference type="ARBA" id="ARBA00004651"/>
    </source>
</evidence>
<evidence type="ECO:0000256" key="7">
    <source>
        <dbReference type="ARBA" id="ARBA00022989"/>
    </source>
</evidence>
<dbReference type="RefSeq" id="WP_155315211.1">
    <property type="nucleotide sequence ID" value="NZ_AP021874.1"/>
</dbReference>
<evidence type="ECO:0000256" key="9">
    <source>
        <dbReference type="RuleBase" id="RU363064"/>
    </source>
</evidence>
<feature type="transmembrane region" description="Helical" evidence="9">
    <location>
        <begin position="176"/>
        <end position="197"/>
    </location>
</feature>
<dbReference type="Proteomes" id="UP000427906">
    <property type="component" value="Chromosome"/>
</dbReference>
<keyword evidence="4 9" id="KW-1003">Cell membrane</keyword>
<organism evidence="10 11">
    <name type="scientific">Desulfosarcina alkanivorans</name>
    <dbReference type="NCBI Taxonomy" id="571177"/>
    <lineage>
        <taxon>Bacteria</taxon>
        <taxon>Pseudomonadati</taxon>
        <taxon>Thermodesulfobacteriota</taxon>
        <taxon>Desulfobacteria</taxon>
        <taxon>Desulfobacterales</taxon>
        <taxon>Desulfosarcinaceae</taxon>
        <taxon>Desulfosarcina</taxon>
    </lineage>
</organism>
<dbReference type="EMBL" id="AP021874">
    <property type="protein sequence ID" value="BBO66889.1"/>
    <property type="molecule type" value="Genomic_DNA"/>
</dbReference>
<feature type="transmembrane region" description="Helical" evidence="9">
    <location>
        <begin position="355"/>
        <end position="375"/>
    </location>
</feature>
<dbReference type="PANTHER" id="PTHR30330">
    <property type="entry name" value="AGSS FAMILY TRANSPORTER, SODIUM-ALANINE"/>
    <property type="match status" value="1"/>
</dbReference>
<dbReference type="FunFam" id="1.20.1740.10:FF:000004">
    <property type="entry name" value="Sodium:alanine symporter family protein"/>
    <property type="match status" value="1"/>
</dbReference>
<keyword evidence="8 9" id="KW-0472">Membrane</keyword>
<accession>A0A5K7YGI7</accession>
<dbReference type="PRINTS" id="PR00175">
    <property type="entry name" value="NAALASMPORT"/>
</dbReference>
<dbReference type="GO" id="GO:0005886">
    <property type="term" value="C:plasma membrane"/>
    <property type="evidence" value="ECO:0007669"/>
    <property type="project" value="UniProtKB-SubCell"/>
</dbReference>
<evidence type="ECO:0000256" key="2">
    <source>
        <dbReference type="ARBA" id="ARBA00009261"/>
    </source>
</evidence>
<protein>
    <submittedName>
        <fullName evidence="10">Transporter</fullName>
    </submittedName>
</protein>
<feature type="transmembrane region" description="Helical" evidence="9">
    <location>
        <begin position="304"/>
        <end position="326"/>
    </location>
</feature>
<reference evidence="10 11" key="1">
    <citation type="submission" date="2019-11" db="EMBL/GenBank/DDBJ databases">
        <title>Comparative genomics of hydrocarbon-degrading Desulfosarcina strains.</title>
        <authorList>
            <person name="Watanabe M."/>
            <person name="Kojima H."/>
            <person name="Fukui M."/>
        </authorList>
    </citation>
    <scope>NUCLEOTIDE SEQUENCE [LARGE SCALE GENOMIC DNA]</scope>
    <source>
        <strain evidence="10 11">PL12</strain>
    </source>
</reference>
<dbReference type="InterPro" id="IPR001463">
    <property type="entry name" value="Na/Ala_symport"/>
</dbReference>
<gene>
    <name evidence="10" type="ORF">DSCA_08190</name>
</gene>
<keyword evidence="5 9" id="KW-0812">Transmembrane</keyword>
<evidence type="ECO:0000256" key="5">
    <source>
        <dbReference type="ARBA" id="ARBA00022692"/>
    </source>
</evidence>
<keyword evidence="7 9" id="KW-1133">Transmembrane helix</keyword>
<feature type="transmembrane region" description="Helical" evidence="9">
    <location>
        <begin position="395"/>
        <end position="415"/>
    </location>
</feature>
<keyword evidence="3 9" id="KW-0813">Transport</keyword>
<dbReference type="NCBIfam" id="TIGR00835">
    <property type="entry name" value="agcS"/>
    <property type="match status" value="1"/>
</dbReference>
<dbReference type="KEGG" id="dalk:DSCA_08190"/>
<dbReference type="AlphaFoldDB" id="A0A5K7YGI7"/>
<evidence type="ECO:0000256" key="3">
    <source>
        <dbReference type="ARBA" id="ARBA00022448"/>
    </source>
</evidence>
<feature type="transmembrane region" description="Helical" evidence="9">
    <location>
        <begin position="143"/>
        <end position="164"/>
    </location>
</feature>
<dbReference type="GO" id="GO:0005283">
    <property type="term" value="F:amino acid:sodium symporter activity"/>
    <property type="evidence" value="ECO:0007669"/>
    <property type="project" value="InterPro"/>
</dbReference>
<evidence type="ECO:0000313" key="10">
    <source>
        <dbReference type="EMBL" id="BBO66889.1"/>
    </source>
</evidence>
<feature type="transmembrane region" description="Helical" evidence="9">
    <location>
        <begin position="12"/>
        <end position="35"/>
    </location>
</feature>
<keyword evidence="6 9" id="KW-0769">Symport</keyword>
<dbReference type="PROSITE" id="PS00873">
    <property type="entry name" value="NA_ALANINE_SYMP"/>
    <property type="match status" value="1"/>
</dbReference>
<sequence length="457" mass="48260">MIDLLEKIDSFVWGLPTIVLLVGTGVFITGLLKVIQFRHFAYAWKLISGKYDNPEDEGEVTHFQALSTALSATIGTGNIAGVGTAVAIGGPGAIFWMWVTAIFGMGLKYAECLLSLNFRKVHSDGTTGGGPMYYLEHGLGQKWLGVTFAVFAAIASFGIGNMVQANSVAEPLLDTFGVPKLVTGLVIAVLCFAVIVGGVKRIGAVSSKVVPAMAVFYIVGALLVIFSHLGQVPAAFARIFHDAFSGTAATGGFVGAGVAQAIRFGVARGVFSNEAGLGSAPIAHGAAQTQEPVREGLVAMLGPFIDTLVICTMTGLVIILTGAFTLTGADGTGLTGAVLTKTAFQNGMPFAGGQYIVTIGIIFFAFSTVIGWSYYGDRCIDYLFGQKAVLPYRIIYCLIIPVGATIKLSLVWTISDIFNALMAWPNLVGLIFLSPVVVKMTREYFADPKRVNPFGNH</sequence>
<feature type="transmembrane region" description="Helical" evidence="9">
    <location>
        <begin position="209"/>
        <end position="231"/>
    </location>
</feature>
<evidence type="ECO:0000256" key="8">
    <source>
        <dbReference type="ARBA" id="ARBA00023136"/>
    </source>
</evidence>
<comment type="subcellular location">
    <subcellularLocation>
        <location evidence="1 9">Cell membrane</location>
        <topology evidence="1 9">Multi-pass membrane protein</topology>
    </subcellularLocation>
</comment>
<feature type="transmembrane region" description="Helical" evidence="9">
    <location>
        <begin position="421"/>
        <end position="440"/>
    </location>
</feature>